<protein>
    <submittedName>
        <fullName evidence="2">NAD(P)H-binding protein</fullName>
    </submittedName>
</protein>
<feature type="domain" description="NmrA-like" evidence="1">
    <location>
        <begin position="4"/>
        <end position="97"/>
    </location>
</feature>
<gene>
    <name evidence="2" type="ORF">ACFQ11_04285</name>
</gene>
<dbReference type="Gene3D" id="3.90.25.10">
    <property type="entry name" value="UDP-galactose 4-epimerase, domain 1"/>
    <property type="match status" value="1"/>
</dbReference>
<proteinExistence type="predicted"/>
<dbReference type="InterPro" id="IPR051604">
    <property type="entry name" value="Ergot_Alk_Oxidoreductase"/>
</dbReference>
<organism evidence="2 3">
    <name type="scientific">Actinomadura sediminis</name>
    <dbReference type="NCBI Taxonomy" id="1038904"/>
    <lineage>
        <taxon>Bacteria</taxon>
        <taxon>Bacillati</taxon>
        <taxon>Actinomycetota</taxon>
        <taxon>Actinomycetes</taxon>
        <taxon>Streptosporangiales</taxon>
        <taxon>Thermomonosporaceae</taxon>
        <taxon>Actinomadura</taxon>
    </lineage>
</organism>
<evidence type="ECO:0000313" key="3">
    <source>
        <dbReference type="Proteomes" id="UP001596972"/>
    </source>
</evidence>
<keyword evidence="3" id="KW-1185">Reference proteome</keyword>
<dbReference type="EMBL" id="JBHTJA010000004">
    <property type="protein sequence ID" value="MFD0899595.1"/>
    <property type="molecule type" value="Genomic_DNA"/>
</dbReference>
<sequence>MTYLVTGATGRVGSRIVDRLLGDGHRVRALTRAPGAAALPRGVDVVAGDLTRPETLGAAFAGVTAAHLLTSAGDDHTSLETGPEIAKLAVDAGVRRVTLLAAGQDGPLERAVRASGLEWTEIRPIDYMGNALGWADSIRDHRAVREPYGGRLTASAHEADVASVFATLLVHGGHAAKTYRVTGPEALTPAAKVEAIAAATGLRVRFENLTDDQAREQWRAEGWPEEGIEFMLHMWATVPPVVGEVTDAVKEITGREPRDFAAWAAEHADAFR</sequence>
<dbReference type="RefSeq" id="WP_378296459.1">
    <property type="nucleotide sequence ID" value="NZ_JBHTJA010000004.1"/>
</dbReference>
<name>A0ABW3EJH7_9ACTN</name>
<dbReference type="Gene3D" id="3.40.50.720">
    <property type="entry name" value="NAD(P)-binding Rossmann-like Domain"/>
    <property type="match status" value="1"/>
</dbReference>
<dbReference type="PANTHER" id="PTHR43162:SF1">
    <property type="entry name" value="PRESTALK A DIFFERENTIATION PROTEIN A"/>
    <property type="match status" value="1"/>
</dbReference>
<evidence type="ECO:0000259" key="1">
    <source>
        <dbReference type="Pfam" id="PF05368"/>
    </source>
</evidence>
<dbReference type="SUPFAM" id="SSF51735">
    <property type="entry name" value="NAD(P)-binding Rossmann-fold domains"/>
    <property type="match status" value="1"/>
</dbReference>
<dbReference type="Pfam" id="PF05368">
    <property type="entry name" value="NmrA"/>
    <property type="match status" value="1"/>
</dbReference>
<reference evidence="3" key="1">
    <citation type="journal article" date="2019" name="Int. J. Syst. Evol. Microbiol.">
        <title>The Global Catalogue of Microorganisms (GCM) 10K type strain sequencing project: providing services to taxonomists for standard genome sequencing and annotation.</title>
        <authorList>
            <consortium name="The Broad Institute Genomics Platform"/>
            <consortium name="The Broad Institute Genome Sequencing Center for Infectious Disease"/>
            <person name="Wu L."/>
            <person name="Ma J."/>
        </authorList>
    </citation>
    <scope>NUCLEOTIDE SEQUENCE [LARGE SCALE GENOMIC DNA]</scope>
    <source>
        <strain evidence="3">JCM 31202</strain>
    </source>
</reference>
<dbReference type="Proteomes" id="UP001596972">
    <property type="component" value="Unassembled WGS sequence"/>
</dbReference>
<dbReference type="InterPro" id="IPR008030">
    <property type="entry name" value="NmrA-like"/>
</dbReference>
<evidence type="ECO:0000313" key="2">
    <source>
        <dbReference type="EMBL" id="MFD0899595.1"/>
    </source>
</evidence>
<accession>A0ABW3EJH7</accession>
<comment type="caution">
    <text evidence="2">The sequence shown here is derived from an EMBL/GenBank/DDBJ whole genome shotgun (WGS) entry which is preliminary data.</text>
</comment>
<dbReference type="PANTHER" id="PTHR43162">
    <property type="match status" value="1"/>
</dbReference>
<dbReference type="InterPro" id="IPR036291">
    <property type="entry name" value="NAD(P)-bd_dom_sf"/>
</dbReference>